<keyword evidence="3" id="KW-1185">Reference proteome</keyword>
<dbReference type="RefSeq" id="WP_160427037.1">
    <property type="nucleotide sequence ID" value="NZ_WSTA01000141.1"/>
</dbReference>
<sequence>MRPPNRVRMLAAAAAAATLALGLALQAFRFSVWTDAAGGALYTLLVGMLVLLAAPRLPAWTVAAIALGWSVAIELLQLTPIPGAIVAAFPPAHLVVGNAWDPWDLCSAAAGALLVWPIAAALRTAGTPVE</sequence>
<comment type="caution">
    <text evidence="2">The sequence shown here is derived from an EMBL/GenBank/DDBJ whole genome shotgun (WGS) entry which is preliminary data.</text>
</comment>
<feature type="transmembrane region" description="Helical" evidence="1">
    <location>
        <begin position="66"/>
        <end position="90"/>
    </location>
</feature>
<reference evidence="2 3" key="1">
    <citation type="submission" date="2019-12" db="EMBL/GenBank/DDBJ databases">
        <authorList>
            <person name="Kim Y.S."/>
        </authorList>
    </citation>
    <scope>NUCLEOTIDE SEQUENCE [LARGE SCALE GENOMIC DNA]</scope>
    <source>
        <strain evidence="2 3">MMS17-SY077</strain>
    </source>
</reference>
<feature type="transmembrane region" description="Helical" evidence="1">
    <location>
        <begin position="36"/>
        <end position="54"/>
    </location>
</feature>
<protein>
    <submittedName>
        <fullName evidence="2">DUF2809 domain-containing protein</fullName>
    </submittedName>
</protein>
<dbReference type="EMBL" id="WSTA01000141">
    <property type="protein sequence ID" value="MWC00406.1"/>
    <property type="molecule type" value="Genomic_DNA"/>
</dbReference>
<keyword evidence="1" id="KW-0812">Transmembrane</keyword>
<evidence type="ECO:0000313" key="2">
    <source>
        <dbReference type="EMBL" id="MWC00406.1"/>
    </source>
</evidence>
<organism evidence="2 3">
    <name type="scientific">Agromyces seonyuensis</name>
    <dbReference type="NCBI Taxonomy" id="2662446"/>
    <lineage>
        <taxon>Bacteria</taxon>
        <taxon>Bacillati</taxon>
        <taxon>Actinomycetota</taxon>
        <taxon>Actinomycetes</taxon>
        <taxon>Micrococcales</taxon>
        <taxon>Microbacteriaceae</taxon>
        <taxon>Agromyces</taxon>
    </lineage>
</organism>
<dbReference type="Proteomes" id="UP000438182">
    <property type="component" value="Unassembled WGS sequence"/>
</dbReference>
<dbReference type="AlphaFoldDB" id="A0A6I4P5Q1"/>
<evidence type="ECO:0000256" key="1">
    <source>
        <dbReference type="SAM" id="Phobius"/>
    </source>
</evidence>
<dbReference type="InterPro" id="IPR021257">
    <property type="entry name" value="DUF2809"/>
</dbReference>
<proteinExistence type="predicted"/>
<keyword evidence="1" id="KW-1133">Transmembrane helix</keyword>
<evidence type="ECO:0000313" key="3">
    <source>
        <dbReference type="Proteomes" id="UP000438182"/>
    </source>
</evidence>
<keyword evidence="1" id="KW-0472">Membrane</keyword>
<gene>
    <name evidence="2" type="ORF">GB864_17855</name>
</gene>
<dbReference type="Pfam" id="PF10990">
    <property type="entry name" value="DUF2809"/>
    <property type="match status" value="1"/>
</dbReference>
<name>A0A6I4P5Q1_9MICO</name>
<accession>A0A6I4P5Q1</accession>